<reference evidence="4" key="1">
    <citation type="journal article" date="2019" name="Int. J. Syst. Evol. Microbiol.">
        <title>The Global Catalogue of Microorganisms (GCM) 10K type strain sequencing project: providing services to taxonomists for standard genome sequencing and annotation.</title>
        <authorList>
            <consortium name="The Broad Institute Genomics Platform"/>
            <consortium name="The Broad Institute Genome Sequencing Center for Infectious Disease"/>
            <person name="Wu L."/>
            <person name="Ma J."/>
        </authorList>
    </citation>
    <scope>NUCLEOTIDE SEQUENCE [LARGE SCALE GENOMIC DNA]</scope>
    <source>
        <strain evidence="4">CCUG 56607</strain>
    </source>
</reference>
<organism evidence="3 4">
    <name type="scientific">Thalassobacillus hwangdonensis</name>
    <dbReference type="NCBI Taxonomy" id="546108"/>
    <lineage>
        <taxon>Bacteria</taxon>
        <taxon>Bacillati</taxon>
        <taxon>Bacillota</taxon>
        <taxon>Bacilli</taxon>
        <taxon>Bacillales</taxon>
        <taxon>Bacillaceae</taxon>
        <taxon>Thalassobacillus</taxon>
    </lineage>
</organism>
<dbReference type="SMART" id="SM00530">
    <property type="entry name" value="HTH_XRE"/>
    <property type="match status" value="1"/>
</dbReference>
<dbReference type="PROSITE" id="PS50943">
    <property type="entry name" value="HTH_CROC1"/>
    <property type="match status" value="1"/>
</dbReference>
<sequence>MITGERIRRLRKEKKWTQKQLADHVKESPQVISNWERGYTHPDMKNIIDLSITLQSSTDYLLGLSDYPFDATVKIKEIIHVADLLEGDLLDVDTWESFSKEEMQQIINFFQFINQNKQNKQ</sequence>
<gene>
    <name evidence="3" type="ORF">ACFQ2J_03570</name>
</gene>
<evidence type="ECO:0000256" key="1">
    <source>
        <dbReference type="ARBA" id="ARBA00023125"/>
    </source>
</evidence>
<name>A0ABW3KXJ3_9BACI</name>
<keyword evidence="1" id="KW-0238">DNA-binding</keyword>
<dbReference type="RefSeq" id="WP_386056639.1">
    <property type="nucleotide sequence ID" value="NZ_JBHTKL010000001.1"/>
</dbReference>
<evidence type="ECO:0000313" key="3">
    <source>
        <dbReference type="EMBL" id="MFD1018272.1"/>
    </source>
</evidence>
<dbReference type="SUPFAM" id="SSF47413">
    <property type="entry name" value="lambda repressor-like DNA-binding domains"/>
    <property type="match status" value="1"/>
</dbReference>
<comment type="caution">
    <text evidence="3">The sequence shown here is derived from an EMBL/GenBank/DDBJ whole genome shotgun (WGS) entry which is preliminary data.</text>
</comment>
<proteinExistence type="predicted"/>
<accession>A0ABW3KXJ3</accession>
<dbReference type="EMBL" id="JBHTKL010000001">
    <property type="protein sequence ID" value="MFD1018272.1"/>
    <property type="molecule type" value="Genomic_DNA"/>
</dbReference>
<dbReference type="PANTHER" id="PTHR46558:SF11">
    <property type="entry name" value="HTH-TYPE TRANSCRIPTIONAL REGULATOR XRE"/>
    <property type="match status" value="1"/>
</dbReference>
<protein>
    <submittedName>
        <fullName evidence="3">Helix-turn-helix domain-containing protein</fullName>
    </submittedName>
</protein>
<evidence type="ECO:0000313" key="4">
    <source>
        <dbReference type="Proteomes" id="UP001596990"/>
    </source>
</evidence>
<feature type="domain" description="HTH cro/C1-type" evidence="2">
    <location>
        <begin position="7"/>
        <end position="61"/>
    </location>
</feature>
<evidence type="ECO:0000259" key="2">
    <source>
        <dbReference type="PROSITE" id="PS50943"/>
    </source>
</evidence>
<dbReference type="PANTHER" id="PTHR46558">
    <property type="entry name" value="TRACRIPTIONAL REGULATORY PROTEIN-RELATED-RELATED"/>
    <property type="match status" value="1"/>
</dbReference>
<dbReference type="Gene3D" id="1.10.260.40">
    <property type="entry name" value="lambda repressor-like DNA-binding domains"/>
    <property type="match status" value="1"/>
</dbReference>
<dbReference type="Pfam" id="PF01381">
    <property type="entry name" value="HTH_3"/>
    <property type="match status" value="1"/>
</dbReference>
<dbReference type="InterPro" id="IPR001387">
    <property type="entry name" value="Cro/C1-type_HTH"/>
</dbReference>
<dbReference type="CDD" id="cd00093">
    <property type="entry name" value="HTH_XRE"/>
    <property type="match status" value="1"/>
</dbReference>
<keyword evidence="4" id="KW-1185">Reference proteome</keyword>
<dbReference type="Proteomes" id="UP001596990">
    <property type="component" value="Unassembled WGS sequence"/>
</dbReference>
<dbReference type="InterPro" id="IPR010982">
    <property type="entry name" value="Lambda_DNA-bd_dom_sf"/>
</dbReference>